<dbReference type="GO" id="GO:0006631">
    <property type="term" value="P:fatty acid metabolic process"/>
    <property type="evidence" value="ECO:0007669"/>
    <property type="project" value="UniProtKB-KW"/>
</dbReference>
<dbReference type="GO" id="GO:0005737">
    <property type="term" value="C:cytoplasm"/>
    <property type="evidence" value="ECO:0007669"/>
    <property type="project" value="TreeGrafter"/>
</dbReference>
<dbReference type="InterPro" id="IPR003140">
    <property type="entry name" value="PLipase/COase/thioEstase"/>
</dbReference>
<evidence type="ECO:0000313" key="12">
    <source>
        <dbReference type="Proteomes" id="UP001221142"/>
    </source>
</evidence>
<dbReference type="Gene3D" id="3.40.50.1820">
    <property type="entry name" value="alpha/beta hydrolase"/>
    <property type="match status" value="1"/>
</dbReference>
<dbReference type="GO" id="GO:0052689">
    <property type="term" value="F:carboxylic ester hydrolase activity"/>
    <property type="evidence" value="ECO:0007669"/>
    <property type="project" value="UniProtKB-KW"/>
</dbReference>
<dbReference type="Pfam" id="PF02230">
    <property type="entry name" value="Abhydrolase_2"/>
    <property type="match status" value="1"/>
</dbReference>
<keyword evidence="6" id="KW-0443">Lipid metabolism</keyword>
<evidence type="ECO:0000256" key="7">
    <source>
        <dbReference type="ARBA" id="ARBA00029392"/>
    </source>
</evidence>
<name>A0AAD7BYZ9_9AGAR</name>
<sequence length="255" mass="27547">MSLYPLDLSVIRPPPGSEIPPVTGPATSVVIILHGLGDTSQGIPLEIANDLRKDPALSHVKWILPQAPSRVIKGLMNQTKPAWYDMFNFAMPLRLPKDGEEDAQGMLHTAACVDALLSELIDSGIDPSRIALGGFSQGAAMTLLTGLTTTKKLGGLFVISGRLPLRNKIKSMVSEHASSLPVFWAHGTSDTTVKYQLARVSADFLRTEAGFPTATRTGAPGIDFHSYHSLPHYIRDDELSDLASFLKKILPPVET</sequence>
<evidence type="ECO:0000256" key="3">
    <source>
        <dbReference type="ARBA" id="ARBA00014923"/>
    </source>
</evidence>
<evidence type="ECO:0000256" key="1">
    <source>
        <dbReference type="ARBA" id="ARBA00006499"/>
    </source>
</evidence>
<comment type="function">
    <text evidence="7">Hydrolyzes fatty acids from S-acylated cysteine residues in proteins with a strong preference for palmitoylated G-alpha proteins over other acyl substrates. Mediates the deacylation of G-alpha proteins such as GPA1 in vivo, but has weak or no activity toward palmitoylated Ras proteins. Has weak lysophospholipase activity in vitro; however such activity may not exist in vivo.</text>
</comment>
<evidence type="ECO:0000256" key="9">
    <source>
        <dbReference type="ARBA" id="ARBA00047337"/>
    </source>
</evidence>
<accession>A0AAD7BYZ9</accession>
<comment type="similarity">
    <text evidence="1">Belongs to the AB hydrolase superfamily. AB hydrolase 2 family.</text>
</comment>
<evidence type="ECO:0000313" key="11">
    <source>
        <dbReference type="EMBL" id="KAJ7634666.1"/>
    </source>
</evidence>
<dbReference type="Proteomes" id="UP001221142">
    <property type="component" value="Unassembled WGS sequence"/>
</dbReference>
<dbReference type="EC" id="3.1.2.22" evidence="2"/>
<dbReference type="EMBL" id="JARKIF010000007">
    <property type="protein sequence ID" value="KAJ7634666.1"/>
    <property type="molecule type" value="Genomic_DNA"/>
</dbReference>
<feature type="domain" description="Phospholipase/carboxylesterase/thioesterase" evidence="10">
    <location>
        <begin position="21"/>
        <end position="249"/>
    </location>
</feature>
<evidence type="ECO:0000256" key="4">
    <source>
        <dbReference type="ARBA" id="ARBA00022487"/>
    </source>
</evidence>
<evidence type="ECO:0000256" key="5">
    <source>
        <dbReference type="ARBA" id="ARBA00022801"/>
    </source>
</evidence>
<dbReference type="PANTHER" id="PTHR10655">
    <property type="entry name" value="LYSOPHOSPHOLIPASE-RELATED"/>
    <property type="match status" value="1"/>
</dbReference>
<comment type="caution">
    <text evidence="11">The sequence shown here is derived from an EMBL/GenBank/DDBJ whole genome shotgun (WGS) entry which is preliminary data.</text>
</comment>
<keyword evidence="5" id="KW-0378">Hydrolase</keyword>
<evidence type="ECO:0000259" key="10">
    <source>
        <dbReference type="Pfam" id="PF02230"/>
    </source>
</evidence>
<dbReference type="InterPro" id="IPR029058">
    <property type="entry name" value="AB_hydrolase_fold"/>
</dbReference>
<evidence type="ECO:0000256" key="8">
    <source>
        <dbReference type="ARBA" id="ARBA00031195"/>
    </source>
</evidence>
<organism evidence="11 12">
    <name type="scientific">Roridomyces roridus</name>
    <dbReference type="NCBI Taxonomy" id="1738132"/>
    <lineage>
        <taxon>Eukaryota</taxon>
        <taxon>Fungi</taxon>
        <taxon>Dikarya</taxon>
        <taxon>Basidiomycota</taxon>
        <taxon>Agaricomycotina</taxon>
        <taxon>Agaricomycetes</taxon>
        <taxon>Agaricomycetidae</taxon>
        <taxon>Agaricales</taxon>
        <taxon>Marasmiineae</taxon>
        <taxon>Mycenaceae</taxon>
        <taxon>Roridomyces</taxon>
    </lineage>
</organism>
<dbReference type="AlphaFoldDB" id="A0AAD7BYZ9"/>
<evidence type="ECO:0000256" key="2">
    <source>
        <dbReference type="ARBA" id="ARBA00012423"/>
    </source>
</evidence>
<dbReference type="SUPFAM" id="SSF53474">
    <property type="entry name" value="alpha/beta-Hydrolases"/>
    <property type="match status" value="1"/>
</dbReference>
<proteinExistence type="inferred from homology"/>
<dbReference type="InterPro" id="IPR050565">
    <property type="entry name" value="LYPA1-2/EST-like"/>
</dbReference>
<keyword evidence="12" id="KW-1185">Reference proteome</keyword>
<protein>
    <recommendedName>
        <fullName evidence="3">Acyl-protein thioesterase 1</fullName>
        <ecNumber evidence="2">3.1.2.22</ecNumber>
    </recommendedName>
    <alternativeName>
        <fullName evidence="8">Palmitoyl-protein hydrolase</fullName>
    </alternativeName>
</protein>
<gene>
    <name evidence="11" type="ORF">FB45DRAFT_909492</name>
</gene>
<dbReference type="PANTHER" id="PTHR10655:SF17">
    <property type="entry name" value="LYSOPHOSPHOLIPASE-LIKE PROTEIN 1"/>
    <property type="match status" value="1"/>
</dbReference>
<comment type="catalytic activity">
    <reaction evidence="9">
        <text>S-hexadecanoyl-L-cysteinyl-[protein] + H2O = L-cysteinyl-[protein] + hexadecanoate + H(+)</text>
        <dbReference type="Rhea" id="RHEA:19233"/>
        <dbReference type="Rhea" id="RHEA-COMP:10131"/>
        <dbReference type="Rhea" id="RHEA-COMP:11032"/>
        <dbReference type="ChEBI" id="CHEBI:7896"/>
        <dbReference type="ChEBI" id="CHEBI:15377"/>
        <dbReference type="ChEBI" id="CHEBI:15378"/>
        <dbReference type="ChEBI" id="CHEBI:29950"/>
        <dbReference type="ChEBI" id="CHEBI:74151"/>
        <dbReference type="EC" id="3.1.2.22"/>
    </reaction>
</comment>
<evidence type="ECO:0000256" key="6">
    <source>
        <dbReference type="ARBA" id="ARBA00022832"/>
    </source>
</evidence>
<reference evidence="11" key="1">
    <citation type="submission" date="2023-03" db="EMBL/GenBank/DDBJ databases">
        <title>Massive genome expansion in bonnet fungi (Mycena s.s.) driven by repeated elements and novel gene families across ecological guilds.</title>
        <authorList>
            <consortium name="Lawrence Berkeley National Laboratory"/>
            <person name="Harder C.B."/>
            <person name="Miyauchi S."/>
            <person name="Viragh M."/>
            <person name="Kuo A."/>
            <person name="Thoen E."/>
            <person name="Andreopoulos B."/>
            <person name="Lu D."/>
            <person name="Skrede I."/>
            <person name="Drula E."/>
            <person name="Henrissat B."/>
            <person name="Morin E."/>
            <person name="Kohler A."/>
            <person name="Barry K."/>
            <person name="LaButti K."/>
            <person name="Morin E."/>
            <person name="Salamov A."/>
            <person name="Lipzen A."/>
            <person name="Mereny Z."/>
            <person name="Hegedus B."/>
            <person name="Baldrian P."/>
            <person name="Stursova M."/>
            <person name="Weitz H."/>
            <person name="Taylor A."/>
            <person name="Grigoriev I.V."/>
            <person name="Nagy L.G."/>
            <person name="Martin F."/>
            <person name="Kauserud H."/>
        </authorList>
    </citation>
    <scope>NUCLEOTIDE SEQUENCE</scope>
    <source>
        <strain evidence="11">9284</strain>
    </source>
</reference>
<keyword evidence="6" id="KW-0276">Fatty acid metabolism</keyword>
<keyword evidence="4" id="KW-0719">Serine esterase</keyword>
<dbReference type="GO" id="GO:0008474">
    <property type="term" value="F:palmitoyl-(protein) hydrolase activity"/>
    <property type="evidence" value="ECO:0007669"/>
    <property type="project" value="UniProtKB-EC"/>
</dbReference>